<protein>
    <recommendedName>
        <fullName evidence="10">tRNA dimethylallyltransferase</fullName>
        <ecNumber evidence="10">2.5.1.75</ecNumber>
    </recommendedName>
    <alternativeName>
        <fullName evidence="10">Dimethylallyl diphosphate:tRNA dimethylallyltransferase</fullName>
        <shortName evidence="10">DMAPP:tRNA dimethylallyltransferase</shortName>
        <shortName evidence="10">DMATase</shortName>
    </alternativeName>
    <alternativeName>
        <fullName evidence="10">Isopentenyl-diphosphate:tRNA isopentenyltransferase</fullName>
        <shortName evidence="10">IPP transferase</shortName>
        <shortName evidence="10">IPPT</shortName>
        <shortName evidence="10">IPTase</shortName>
    </alternativeName>
</protein>
<evidence type="ECO:0000256" key="13">
    <source>
        <dbReference type="RuleBase" id="RU003785"/>
    </source>
</evidence>
<evidence type="ECO:0000256" key="1">
    <source>
        <dbReference type="ARBA" id="ARBA00001946"/>
    </source>
</evidence>
<organism evidence="14 15">
    <name type="scientific">Liquorilactobacillus vini DSM 20605</name>
    <dbReference type="NCBI Taxonomy" id="1133569"/>
    <lineage>
        <taxon>Bacteria</taxon>
        <taxon>Bacillati</taxon>
        <taxon>Bacillota</taxon>
        <taxon>Bacilli</taxon>
        <taxon>Lactobacillales</taxon>
        <taxon>Lactobacillaceae</taxon>
        <taxon>Liquorilactobacillus</taxon>
    </lineage>
</organism>
<dbReference type="SUPFAM" id="SSF52540">
    <property type="entry name" value="P-loop containing nucleoside triphosphate hydrolases"/>
    <property type="match status" value="1"/>
</dbReference>
<dbReference type="Gene3D" id="1.10.20.140">
    <property type="match status" value="1"/>
</dbReference>
<feature type="binding site" evidence="10">
    <location>
        <begin position="13"/>
        <end position="20"/>
    </location>
    <ligand>
        <name>ATP</name>
        <dbReference type="ChEBI" id="CHEBI:30616"/>
    </ligand>
</feature>
<comment type="catalytic activity">
    <reaction evidence="9 10 11">
        <text>adenosine(37) in tRNA + dimethylallyl diphosphate = N(6)-dimethylallyladenosine(37) in tRNA + diphosphate</text>
        <dbReference type="Rhea" id="RHEA:26482"/>
        <dbReference type="Rhea" id="RHEA-COMP:10162"/>
        <dbReference type="Rhea" id="RHEA-COMP:10375"/>
        <dbReference type="ChEBI" id="CHEBI:33019"/>
        <dbReference type="ChEBI" id="CHEBI:57623"/>
        <dbReference type="ChEBI" id="CHEBI:74411"/>
        <dbReference type="ChEBI" id="CHEBI:74415"/>
        <dbReference type="EC" id="2.5.1.75"/>
    </reaction>
</comment>
<evidence type="ECO:0000256" key="4">
    <source>
        <dbReference type="ARBA" id="ARBA00022679"/>
    </source>
</evidence>
<dbReference type="InterPro" id="IPR027417">
    <property type="entry name" value="P-loop_NTPase"/>
</dbReference>
<keyword evidence="5 10" id="KW-0819">tRNA processing</keyword>
<name>A0A0R2CL24_9LACO</name>
<dbReference type="InterPro" id="IPR039657">
    <property type="entry name" value="Dimethylallyltransferase"/>
</dbReference>
<feature type="site" description="Interaction with substrate tRNA" evidence="10">
    <location>
        <position position="129"/>
    </location>
</feature>
<comment type="subunit">
    <text evidence="10">Monomer.</text>
</comment>
<dbReference type="eggNOG" id="COG0324">
    <property type="taxonomic scope" value="Bacteria"/>
</dbReference>
<dbReference type="InterPro" id="IPR018022">
    <property type="entry name" value="IPT"/>
</dbReference>
<comment type="cofactor">
    <cofactor evidence="1 10">
        <name>Mg(2+)</name>
        <dbReference type="ChEBI" id="CHEBI:18420"/>
    </cofactor>
</comment>
<dbReference type="EC" id="2.5.1.75" evidence="10"/>
<reference evidence="14 15" key="1">
    <citation type="journal article" date="2015" name="Genome Announc.">
        <title>Expanding the biotechnology potential of lactobacilli through comparative genomics of 213 strains and associated genera.</title>
        <authorList>
            <person name="Sun Z."/>
            <person name="Harris H.M."/>
            <person name="McCann A."/>
            <person name="Guo C."/>
            <person name="Argimon S."/>
            <person name="Zhang W."/>
            <person name="Yang X."/>
            <person name="Jeffery I.B."/>
            <person name="Cooney J.C."/>
            <person name="Kagawa T.F."/>
            <person name="Liu W."/>
            <person name="Song Y."/>
            <person name="Salvetti E."/>
            <person name="Wrobel A."/>
            <person name="Rasinkangas P."/>
            <person name="Parkhill J."/>
            <person name="Rea M.C."/>
            <person name="O'Sullivan O."/>
            <person name="Ritari J."/>
            <person name="Douillard F.P."/>
            <person name="Paul Ross R."/>
            <person name="Yang R."/>
            <person name="Briner A.E."/>
            <person name="Felis G.E."/>
            <person name="de Vos W.M."/>
            <person name="Barrangou R."/>
            <person name="Klaenhammer T.R."/>
            <person name="Caufield P.W."/>
            <person name="Cui Y."/>
            <person name="Zhang H."/>
            <person name="O'Toole P.W."/>
        </authorList>
    </citation>
    <scope>NUCLEOTIDE SEQUENCE [LARGE SCALE GENOMIC DNA]</scope>
    <source>
        <strain evidence="14 15">DSM 20605</strain>
    </source>
</reference>
<comment type="caution">
    <text evidence="10">Lacks conserved residue(s) required for the propagation of feature annotation.</text>
</comment>
<dbReference type="Pfam" id="PF01715">
    <property type="entry name" value="IPPT"/>
    <property type="match status" value="1"/>
</dbReference>
<evidence type="ECO:0000256" key="6">
    <source>
        <dbReference type="ARBA" id="ARBA00022741"/>
    </source>
</evidence>
<dbReference type="HAMAP" id="MF_00185">
    <property type="entry name" value="IPP_trans"/>
    <property type="match status" value="1"/>
</dbReference>
<evidence type="ECO:0000256" key="12">
    <source>
        <dbReference type="RuleBase" id="RU003784"/>
    </source>
</evidence>
<accession>A0A0R2CL24</accession>
<evidence type="ECO:0000256" key="11">
    <source>
        <dbReference type="RuleBase" id="RU003783"/>
    </source>
</evidence>
<sequence length="310" mass="35538">MKIITTKLLLIVGPTAVGKTDLSLKIAKKFNGEIISGDSMQIYRNLDIGTAKVSMNERKIIKHYLIDICNIDQSYSVADFIDQCQLTIDLIKQKRKLPMIVGGTGFYLQALLDDFHLGGIQSAGKAELRKKWEAFAQTHGENALWQQLNKIDPLAAKKIPPANQRRIIRALEVQQLTNKLFSAQHDFKQSNFDPLVLGLNLDRQALYQRINRRVDLMFQQGLLTEARWLYNQGPNLPAGKGIGYKELFPYFAGQTTLTAAKELIKKNSRHYAKRQLTWFRNKMTVTWLDPTVTRFEEQAFNKIEEWLQKG</sequence>
<keyword evidence="15" id="KW-1185">Reference proteome</keyword>
<dbReference type="NCBIfam" id="TIGR00174">
    <property type="entry name" value="miaA"/>
    <property type="match status" value="1"/>
</dbReference>
<dbReference type="Gene3D" id="3.40.50.300">
    <property type="entry name" value="P-loop containing nucleotide triphosphate hydrolases"/>
    <property type="match status" value="1"/>
</dbReference>
<dbReference type="PANTHER" id="PTHR11088">
    <property type="entry name" value="TRNA DIMETHYLALLYLTRANSFERASE"/>
    <property type="match status" value="1"/>
</dbReference>
<feature type="site" description="Interaction with substrate tRNA" evidence="10">
    <location>
        <position position="104"/>
    </location>
</feature>
<evidence type="ECO:0000256" key="8">
    <source>
        <dbReference type="ARBA" id="ARBA00022842"/>
    </source>
</evidence>
<evidence type="ECO:0000313" key="14">
    <source>
        <dbReference type="EMBL" id="KRM89241.1"/>
    </source>
</evidence>
<comment type="similarity">
    <text evidence="3 10 13">Belongs to the IPP transferase family.</text>
</comment>
<dbReference type="PANTHER" id="PTHR11088:SF60">
    <property type="entry name" value="TRNA DIMETHYLALLYLTRANSFERASE"/>
    <property type="match status" value="1"/>
</dbReference>
<comment type="caution">
    <text evidence="14">The sequence shown here is derived from an EMBL/GenBank/DDBJ whole genome shotgun (WGS) entry which is preliminary data.</text>
</comment>
<dbReference type="GO" id="GO:0052381">
    <property type="term" value="F:tRNA dimethylallyltransferase activity"/>
    <property type="evidence" value="ECO:0007669"/>
    <property type="project" value="UniProtKB-UniRule"/>
</dbReference>
<dbReference type="PATRIC" id="fig|1133569.4.peg.2294"/>
<evidence type="ECO:0000256" key="10">
    <source>
        <dbReference type="HAMAP-Rule" id="MF_00185"/>
    </source>
</evidence>
<evidence type="ECO:0000256" key="3">
    <source>
        <dbReference type="ARBA" id="ARBA00005842"/>
    </source>
</evidence>
<dbReference type="GO" id="GO:0006400">
    <property type="term" value="P:tRNA modification"/>
    <property type="evidence" value="ECO:0007669"/>
    <property type="project" value="TreeGrafter"/>
</dbReference>
<dbReference type="GO" id="GO:0005524">
    <property type="term" value="F:ATP binding"/>
    <property type="evidence" value="ECO:0007669"/>
    <property type="project" value="UniProtKB-UniRule"/>
</dbReference>
<evidence type="ECO:0000256" key="2">
    <source>
        <dbReference type="ARBA" id="ARBA00003213"/>
    </source>
</evidence>
<feature type="binding site" evidence="10">
    <location>
        <begin position="15"/>
        <end position="20"/>
    </location>
    <ligand>
        <name>substrate</name>
    </ligand>
</feature>
<gene>
    <name evidence="10" type="primary">miaA</name>
    <name evidence="14" type="ORF">FD21_GL002129</name>
</gene>
<dbReference type="STRING" id="1133569.FD21_GL002129"/>
<evidence type="ECO:0000256" key="5">
    <source>
        <dbReference type="ARBA" id="ARBA00022694"/>
    </source>
</evidence>
<keyword evidence="7 10" id="KW-0067">ATP-binding</keyword>
<proteinExistence type="inferred from homology"/>
<evidence type="ECO:0000313" key="15">
    <source>
        <dbReference type="Proteomes" id="UP000051576"/>
    </source>
</evidence>
<feature type="region of interest" description="Interaction with substrate tRNA" evidence="10">
    <location>
        <begin position="38"/>
        <end position="41"/>
    </location>
</feature>
<evidence type="ECO:0000256" key="7">
    <source>
        <dbReference type="ARBA" id="ARBA00022840"/>
    </source>
</evidence>
<keyword evidence="8 10" id="KW-0460">Magnesium</keyword>
<evidence type="ECO:0000256" key="9">
    <source>
        <dbReference type="ARBA" id="ARBA00049563"/>
    </source>
</evidence>
<keyword evidence="4 10" id="KW-0808">Transferase</keyword>
<dbReference type="Proteomes" id="UP000051576">
    <property type="component" value="Unassembled WGS sequence"/>
</dbReference>
<dbReference type="EMBL" id="AYYX01000009">
    <property type="protein sequence ID" value="KRM89241.1"/>
    <property type="molecule type" value="Genomic_DNA"/>
</dbReference>
<dbReference type="AlphaFoldDB" id="A0A0R2CL24"/>
<keyword evidence="6 10" id="KW-0547">Nucleotide-binding</keyword>
<comment type="function">
    <text evidence="2 10 12">Catalyzes the transfer of a dimethylallyl group onto the adenine at position 37 in tRNAs that read codons beginning with uridine, leading to the formation of N6-(dimethylallyl)adenosine (i(6)A).</text>
</comment>